<organism evidence="4">
    <name type="scientific">Streptomyces sp. NBC_00060</name>
    <dbReference type="NCBI Taxonomy" id="2975636"/>
    <lineage>
        <taxon>Bacteria</taxon>
        <taxon>Bacillati</taxon>
        <taxon>Actinomycetota</taxon>
        <taxon>Actinomycetes</taxon>
        <taxon>Kitasatosporales</taxon>
        <taxon>Streptomycetaceae</taxon>
        <taxon>Streptomyces</taxon>
    </lineage>
</organism>
<evidence type="ECO:0000313" key="4">
    <source>
        <dbReference type="EMBL" id="WTU39429.1"/>
    </source>
</evidence>
<dbReference type="EMBL" id="CP108253">
    <property type="protein sequence ID" value="WTU39429.1"/>
    <property type="molecule type" value="Genomic_DNA"/>
</dbReference>
<dbReference type="Gene3D" id="1.10.10.1150">
    <property type="entry name" value="Coenzyme PQQ synthesis protein D (PqqD)"/>
    <property type="match status" value="1"/>
</dbReference>
<dbReference type="NCBIfam" id="TIGR03859">
    <property type="entry name" value="PQQ_PqqD"/>
    <property type="match status" value="1"/>
</dbReference>
<comment type="subunit">
    <text evidence="2">Monomer. Interacts with PqqE.</text>
</comment>
<sequence>MSRTGTWRPVLSRSVLLRHDRVRGADLLVLPERVVVLRGAAGHIVRLCDGSHDVQGIVDELGARFPDEPVADEVPVFLGKLRDEGWLG</sequence>
<name>A0AAU2GWK0_9ACTN</name>
<dbReference type="Pfam" id="PF05402">
    <property type="entry name" value="PqqD"/>
    <property type="match status" value="1"/>
</dbReference>
<comment type="pathway">
    <text evidence="1">Cofactor biosynthesis; pyrroloquinoline quinone biosynthesis.</text>
</comment>
<keyword evidence="3" id="KW-0884">PQQ biosynthesis</keyword>
<evidence type="ECO:0000256" key="2">
    <source>
        <dbReference type="ARBA" id="ARBA00011741"/>
    </source>
</evidence>
<accession>A0AAU2GWK0</accession>
<dbReference type="GO" id="GO:0018189">
    <property type="term" value="P:pyrroloquinoline quinone biosynthetic process"/>
    <property type="evidence" value="ECO:0007669"/>
    <property type="project" value="UniProtKB-KW"/>
</dbReference>
<gene>
    <name evidence="4" type="primary">pqqD</name>
    <name evidence="4" type="ORF">OHV25_07515</name>
</gene>
<evidence type="ECO:0000256" key="1">
    <source>
        <dbReference type="ARBA" id="ARBA00004886"/>
    </source>
</evidence>
<dbReference type="InterPro" id="IPR022479">
    <property type="entry name" value="PqqD_bac"/>
</dbReference>
<protein>
    <submittedName>
        <fullName evidence="4">Pyrroloquinoline quinone biosynthesis peptide chaperone PqqD</fullName>
    </submittedName>
</protein>
<proteinExistence type="predicted"/>
<dbReference type="InterPro" id="IPR041881">
    <property type="entry name" value="PqqD_sf"/>
</dbReference>
<reference evidence="4" key="1">
    <citation type="submission" date="2022-10" db="EMBL/GenBank/DDBJ databases">
        <title>The complete genomes of actinobacterial strains from the NBC collection.</title>
        <authorList>
            <person name="Joergensen T.S."/>
            <person name="Alvarez Arevalo M."/>
            <person name="Sterndorff E.B."/>
            <person name="Faurdal D."/>
            <person name="Vuksanovic O."/>
            <person name="Mourched A.-S."/>
            <person name="Charusanti P."/>
            <person name="Shaw S."/>
            <person name="Blin K."/>
            <person name="Weber T."/>
        </authorList>
    </citation>
    <scope>NUCLEOTIDE SEQUENCE</scope>
    <source>
        <strain evidence="4">NBC_00060</strain>
    </source>
</reference>
<dbReference type="AlphaFoldDB" id="A0AAU2GWK0"/>
<dbReference type="InterPro" id="IPR008792">
    <property type="entry name" value="PQQD"/>
</dbReference>
<dbReference type="GO" id="GO:0048038">
    <property type="term" value="F:quinone binding"/>
    <property type="evidence" value="ECO:0007669"/>
    <property type="project" value="InterPro"/>
</dbReference>
<evidence type="ECO:0000256" key="3">
    <source>
        <dbReference type="ARBA" id="ARBA00022905"/>
    </source>
</evidence>